<comment type="caution">
    <text evidence="2">The sequence shown here is derived from an EMBL/GenBank/DDBJ whole genome shotgun (WGS) entry which is preliminary data.</text>
</comment>
<evidence type="ECO:0000256" key="1">
    <source>
        <dbReference type="SAM" id="Phobius"/>
    </source>
</evidence>
<dbReference type="EMBL" id="WRXO01000007">
    <property type="protein sequence ID" value="MVT43378.1"/>
    <property type="molecule type" value="Genomic_DNA"/>
</dbReference>
<dbReference type="AlphaFoldDB" id="A0A6N8JGF0"/>
<gene>
    <name evidence="2" type="ORF">GO495_22460</name>
</gene>
<sequence>MEEQSGSIFSSEFDDVQPVKRRWLILPWWIRAFSWLFLLTGALSPFILIAGLFGIQVSLSLYGMESTGPVSFAGFCLVVLFMLKGIAAYGLWAEKNWGIVMALADGLLGVVIRIVSMFIPDHSNSTQGFILNFRLDLIVLVIYLIKLYRLKGQWDESGK</sequence>
<keyword evidence="1" id="KW-0472">Membrane</keyword>
<keyword evidence="1" id="KW-1133">Transmembrane helix</keyword>
<keyword evidence="1" id="KW-0812">Transmembrane</keyword>
<feature type="transmembrane region" description="Helical" evidence="1">
    <location>
        <begin position="28"/>
        <end position="52"/>
    </location>
</feature>
<proteinExistence type="predicted"/>
<protein>
    <submittedName>
        <fullName evidence="2">Uncharacterized protein</fullName>
    </submittedName>
</protein>
<evidence type="ECO:0000313" key="3">
    <source>
        <dbReference type="Proteomes" id="UP000468388"/>
    </source>
</evidence>
<feature type="transmembrane region" description="Helical" evidence="1">
    <location>
        <begin position="125"/>
        <end position="145"/>
    </location>
</feature>
<feature type="transmembrane region" description="Helical" evidence="1">
    <location>
        <begin position="72"/>
        <end position="92"/>
    </location>
</feature>
<dbReference type="Proteomes" id="UP000468388">
    <property type="component" value="Unassembled WGS sequence"/>
</dbReference>
<accession>A0A6N8JGF0</accession>
<keyword evidence="3" id="KW-1185">Reference proteome</keyword>
<organism evidence="2 3">
    <name type="scientific">Chitinophaga oryziterrae</name>
    <dbReference type="NCBI Taxonomy" id="1031224"/>
    <lineage>
        <taxon>Bacteria</taxon>
        <taxon>Pseudomonadati</taxon>
        <taxon>Bacteroidota</taxon>
        <taxon>Chitinophagia</taxon>
        <taxon>Chitinophagales</taxon>
        <taxon>Chitinophagaceae</taxon>
        <taxon>Chitinophaga</taxon>
    </lineage>
</organism>
<dbReference type="RefSeq" id="WP_157301988.1">
    <property type="nucleotide sequence ID" value="NZ_BAAAZB010000015.1"/>
</dbReference>
<dbReference type="OrthoDB" id="7060697at2"/>
<evidence type="ECO:0000313" key="2">
    <source>
        <dbReference type="EMBL" id="MVT43378.1"/>
    </source>
</evidence>
<feature type="transmembrane region" description="Helical" evidence="1">
    <location>
        <begin position="99"/>
        <end position="119"/>
    </location>
</feature>
<reference evidence="2 3" key="1">
    <citation type="submission" date="2019-12" db="EMBL/GenBank/DDBJ databases">
        <title>The draft genomic sequence of strain Chitinophaga oryziterrae JCM 16595.</title>
        <authorList>
            <person name="Zhang X."/>
        </authorList>
    </citation>
    <scope>NUCLEOTIDE SEQUENCE [LARGE SCALE GENOMIC DNA]</scope>
    <source>
        <strain evidence="2 3">JCM 16595</strain>
    </source>
</reference>
<name>A0A6N8JGF0_9BACT</name>